<dbReference type="PROSITE" id="PS51775">
    <property type="entry name" value="GTD_BINDING"/>
    <property type="match status" value="1"/>
</dbReference>
<keyword evidence="2 6" id="KW-0812">Transmembrane</keyword>
<dbReference type="PANTHER" id="PTHR31448">
    <property type="entry name" value="MYOSIN-BINDING PROTEIN 2"/>
    <property type="match status" value="1"/>
</dbReference>
<dbReference type="GO" id="GO:0016020">
    <property type="term" value="C:membrane"/>
    <property type="evidence" value="ECO:0007669"/>
    <property type="project" value="UniProtKB-SubCell"/>
</dbReference>
<evidence type="ECO:0000313" key="8">
    <source>
        <dbReference type="EMBL" id="KAK8921388.1"/>
    </source>
</evidence>
<name>A0AAP0AZM4_9ASPA</name>
<comment type="subcellular location">
    <subcellularLocation>
        <location evidence="1">Membrane</location>
        <topology evidence="1">Single-pass membrane protein</topology>
    </subcellularLocation>
</comment>
<keyword evidence="4 6" id="KW-0472">Membrane</keyword>
<feature type="domain" description="GTD-binding" evidence="7">
    <location>
        <begin position="484"/>
        <end position="582"/>
    </location>
</feature>
<dbReference type="InterPro" id="IPR007656">
    <property type="entry name" value="GTD-bd"/>
</dbReference>
<dbReference type="GO" id="GO:0080115">
    <property type="term" value="F:myosin XI tail binding"/>
    <property type="evidence" value="ECO:0007669"/>
    <property type="project" value="UniProtKB-ARBA"/>
</dbReference>
<comment type="caution">
    <text evidence="8">The sequence shown here is derived from an EMBL/GenBank/DDBJ whole genome shotgun (WGS) entry which is preliminary data.</text>
</comment>
<feature type="coiled-coil region" evidence="5">
    <location>
        <begin position="486"/>
        <end position="584"/>
    </location>
</feature>
<proteinExistence type="predicted"/>
<evidence type="ECO:0000256" key="6">
    <source>
        <dbReference type="SAM" id="Phobius"/>
    </source>
</evidence>
<keyword evidence="3 6" id="KW-1133">Transmembrane helix</keyword>
<protein>
    <recommendedName>
        <fullName evidence="7">GTD-binding domain-containing protein</fullName>
    </recommendedName>
</protein>
<organism evidence="8 9">
    <name type="scientific">Platanthera zijinensis</name>
    <dbReference type="NCBI Taxonomy" id="2320716"/>
    <lineage>
        <taxon>Eukaryota</taxon>
        <taxon>Viridiplantae</taxon>
        <taxon>Streptophyta</taxon>
        <taxon>Embryophyta</taxon>
        <taxon>Tracheophyta</taxon>
        <taxon>Spermatophyta</taxon>
        <taxon>Magnoliopsida</taxon>
        <taxon>Liliopsida</taxon>
        <taxon>Asparagales</taxon>
        <taxon>Orchidaceae</taxon>
        <taxon>Orchidoideae</taxon>
        <taxon>Orchideae</taxon>
        <taxon>Orchidinae</taxon>
        <taxon>Platanthera</taxon>
    </lineage>
</organism>
<evidence type="ECO:0000256" key="3">
    <source>
        <dbReference type="ARBA" id="ARBA00022989"/>
    </source>
</evidence>
<dbReference type="EMBL" id="JBBWWQ010000018">
    <property type="protein sequence ID" value="KAK8921388.1"/>
    <property type="molecule type" value="Genomic_DNA"/>
</dbReference>
<reference evidence="8 9" key="1">
    <citation type="journal article" date="2022" name="Nat. Plants">
        <title>Genomes of leafy and leafless Platanthera orchids illuminate the evolution of mycoheterotrophy.</title>
        <authorList>
            <person name="Li M.H."/>
            <person name="Liu K.W."/>
            <person name="Li Z."/>
            <person name="Lu H.C."/>
            <person name="Ye Q.L."/>
            <person name="Zhang D."/>
            <person name="Wang J.Y."/>
            <person name="Li Y.F."/>
            <person name="Zhong Z.M."/>
            <person name="Liu X."/>
            <person name="Yu X."/>
            <person name="Liu D.K."/>
            <person name="Tu X.D."/>
            <person name="Liu B."/>
            <person name="Hao Y."/>
            <person name="Liao X.Y."/>
            <person name="Jiang Y.T."/>
            <person name="Sun W.H."/>
            <person name="Chen J."/>
            <person name="Chen Y.Q."/>
            <person name="Ai Y."/>
            <person name="Zhai J.W."/>
            <person name="Wu S.S."/>
            <person name="Zhou Z."/>
            <person name="Hsiao Y.Y."/>
            <person name="Wu W.L."/>
            <person name="Chen Y.Y."/>
            <person name="Lin Y.F."/>
            <person name="Hsu J.L."/>
            <person name="Li C.Y."/>
            <person name="Wang Z.W."/>
            <person name="Zhao X."/>
            <person name="Zhong W.Y."/>
            <person name="Ma X.K."/>
            <person name="Ma L."/>
            <person name="Huang J."/>
            <person name="Chen G.Z."/>
            <person name="Huang M.Z."/>
            <person name="Huang L."/>
            <person name="Peng D.H."/>
            <person name="Luo Y.B."/>
            <person name="Zou S.Q."/>
            <person name="Chen S.P."/>
            <person name="Lan S."/>
            <person name="Tsai W.C."/>
            <person name="Van de Peer Y."/>
            <person name="Liu Z.J."/>
        </authorList>
    </citation>
    <scope>NUCLEOTIDE SEQUENCE [LARGE SCALE GENOMIC DNA]</scope>
    <source>
        <strain evidence="8">Lor287</strain>
    </source>
</reference>
<dbReference type="AlphaFoldDB" id="A0AAP0AZM4"/>
<evidence type="ECO:0000259" key="7">
    <source>
        <dbReference type="PROSITE" id="PS51775"/>
    </source>
</evidence>
<dbReference type="Pfam" id="PF04576">
    <property type="entry name" value="Zein-binding"/>
    <property type="match status" value="1"/>
</dbReference>
<evidence type="ECO:0000256" key="1">
    <source>
        <dbReference type="ARBA" id="ARBA00004167"/>
    </source>
</evidence>
<evidence type="ECO:0000256" key="4">
    <source>
        <dbReference type="ARBA" id="ARBA00023136"/>
    </source>
</evidence>
<keyword evidence="5" id="KW-0175">Coiled coil</keyword>
<evidence type="ECO:0000256" key="2">
    <source>
        <dbReference type="ARBA" id="ARBA00022692"/>
    </source>
</evidence>
<evidence type="ECO:0000313" key="9">
    <source>
        <dbReference type="Proteomes" id="UP001418222"/>
    </source>
</evidence>
<evidence type="ECO:0000256" key="5">
    <source>
        <dbReference type="SAM" id="Coils"/>
    </source>
</evidence>
<accession>A0AAP0AZM4</accession>
<dbReference type="PANTHER" id="PTHR31448:SF3">
    <property type="entry name" value="MYOSIN-BINDING PROTEIN 2"/>
    <property type="match status" value="1"/>
</dbReference>
<sequence length="833" mass="93486">MAANRFATLLHRSTHKMVFLLIYTVLEWILITLLLINAIFSYLIIKFASFFGLHPPCILCARVDHLFEPRKGRSFYRDLLCETHAGEVSKLGFCSKHRRLSDAGDLCEDCAASVPGETDQNFALFSWMSLTEPEGKNLRCSCCGLVLETGFYSSHPLLKNEPLDVLECALKDRSVREDMEEEEDVALGPEKVEPVISEILPFHSAEIEEQKGGGGGEISLPPPHYFVEDSSLEILAPPLVRICDEERLLPIDLIDSSTMLAYYPRGVQQSTEIDVEELTMNQTSVAISDYTREGDIVPATVVSLSALDWDSHSPLPKSEPCEGVSIHGHSIILQEATDVQLVTTDQIAEDFVSQQGFEELCKVNEEMNCEISIGSDICDEEQVEHAQIHQSAPVPKLLPDEGTIDCDQVTETNSKLSARRVNHLGLSPILNEVSEEGMPETPSTPYFIEGFPVLPRKFLLERRESGTESLDGSIASDFDNMEPLSLDRLKAALKAERRSLTALYTELEEERNASAIAANQTMAMITRLQEEKAAVQMEALQYQRMMEEQSEYDQEALQLLNDLMMKREREKHELEREVDLYREKVLMYEAGEKRKKIKGSLSSEDSDDISLELHEGEGNISSPNEPNKNTVSADLLSYLEETDTLDGCLTEFEENRLSIFEQIRNLEEKLFKIDAEDEASDTESTKHSWIENGHGGVDRESGLLGDGLNDGSTNGSSHDHVTNGKLHYEQRKMGAAGKCLLPLFDAIGSENKSKLSKKHNSVDDSVDGSSPELVEEVDQVYRRLQALEADRDFLKHCISSLKKGEKWVNLLQEILQNLHELRRLHLHARNSDA</sequence>
<feature type="transmembrane region" description="Helical" evidence="6">
    <location>
        <begin position="20"/>
        <end position="45"/>
    </location>
</feature>
<dbReference type="InterPro" id="IPR039306">
    <property type="entry name" value="MYOB"/>
</dbReference>
<gene>
    <name evidence="8" type="ORF">KSP39_PZI020562</name>
</gene>
<keyword evidence="9" id="KW-1185">Reference proteome</keyword>
<dbReference type="Proteomes" id="UP001418222">
    <property type="component" value="Unassembled WGS sequence"/>
</dbReference>